<feature type="chain" id="PRO_5046182080" evidence="1">
    <location>
        <begin position="28"/>
        <end position="312"/>
    </location>
</feature>
<dbReference type="RefSeq" id="XP_022235414.1">
    <property type="nucleotide sequence ID" value="XM_022379706.1"/>
</dbReference>
<evidence type="ECO:0000256" key="1">
    <source>
        <dbReference type="SAM" id="SignalP"/>
    </source>
</evidence>
<proteinExistence type="predicted"/>
<dbReference type="CDD" id="cd12913">
    <property type="entry name" value="PDC1_MCP_like"/>
    <property type="match status" value="1"/>
</dbReference>
<dbReference type="Proteomes" id="UP000694941">
    <property type="component" value="Unplaced"/>
</dbReference>
<keyword evidence="1" id="KW-0732">Signal</keyword>
<accession>A0ABM1RVK9</accession>
<evidence type="ECO:0000313" key="3">
    <source>
        <dbReference type="RefSeq" id="XP_022235414.1"/>
    </source>
</evidence>
<feature type="signal peptide" evidence="1">
    <location>
        <begin position="1"/>
        <end position="27"/>
    </location>
</feature>
<keyword evidence="2" id="KW-1185">Reference proteome</keyword>
<dbReference type="Gene3D" id="3.30.450.20">
    <property type="entry name" value="PAS domain"/>
    <property type="match status" value="1"/>
</dbReference>
<name>A0ABM1RVK9_LIMPO</name>
<protein>
    <submittedName>
        <fullName evidence="3">Uncharacterized protein LOC111083293</fullName>
    </submittedName>
</protein>
<organism evidence="2 3">
    <name type="scientific">Limulus polyphemus</name>
    <name type="common">Atlantic horseshoe crab</name>
    <dbReference type="NCBI Taxonomy" id="6850"/>
    <lineage>
        <taxon>Eukaryota</taxon>
        <taxon>Metazoa</taxon>
        <taxon>Ecdysozoa</taxon>
        <taxon>Arthropoda</taxon>
        <taxon>Chelicerata</taxon>
        <taxon>Merostomata</taxon>
        <taxon>Xiphosura</taxon>
        <taxon>Limulidae</taxon>
        <taxon>Limulus</taxon>
    </lineage>
</organism>
<sequence>MVISLDGSVFLILSLLCLLLKQNLVVCGMSPTTDLSPNLISFLENTGYTSPLINRTDENLRSQILRSKRDADFAYFDDDDVLELLQQEDYVSAVLNYIELTHNRSDSQHCARTSLKAHFRYDLSNQSFDRFERQAAAAIKTANILTNLFLKDSGDKEMLYNEEFCYSLVKVNVESDPFIYASGIGFQRGVFRPRGKIPPLLFAPYAFRQDGYIETKDLATAYNVSYDEEDSVGSEWFWQPFLRNFTDLIQRKSNTNLSVASVPLLSGGSDIIVGLSDGRWTSPYLECGGGNKWLISYSAPFFGRQENNINFR</sequence>
<evidence type="ECO:0000313" key="2">
    <source>
        <dbReference type="Proteomes" id="UP000694941"/>
    </source>
</evidence>
<dbReference type="GeneID" id="111083293"/>
<gene>
    <name evidence="3" type="primary">LOC111083293</name>
</gene>
<reference evidence="3" key="1">
    <citation type="submission" date="2025-08" db="UniProtKB">
        <authorList>
            <consortium name="RefSeq"/>
        </authorList>
    </citation>
    <scope>IDENTIFICATION</scope>
    <source>
        <tissue evidence="3">Muscle</tissue>
    </source>
</reference>